<evidence type="ECO:0000259" key="2">
    <source>
        <dbReference type="PROSITE" id="PS51054"/>
    </source>
</evidence>
<evidence type="ECO:0000313" key="3">
    <source>
        <dbReference type="EMBL" id="KAL1500123.1"/>
    </source>
</evidence>
<dbReference type="GO" id="GO:0003972">
    <property type="term" value="F:RNA ligase (ATP) activity"/>
    <property type="evidence" value="ECO:0007669"/>
    <property type="project" value="InterPro"/>
</dbReference>
<dbReference type="InterPro" id="IPR038837">
    <property type="entry name" value="tRNA_ligase_1"/>
</dbReference>
<name>A0AB34IJV0_PRYPA</name>
<reference evidence="3 4" key="1">
    <citation type="journal article" date="2024" name="Science">
        <title>Giant polyketide synthase enzymes in the biosynthesis of giant marine polyether toxins.</title>
        <authorList>
            <person name="Fallon T.R."/>
            <person name="Shende V.V."/>
            <person name="Wierzbicki I.H."/>
            <person name="Pendleton A.L."/>
            <person name="Watervoot N.F."/>
            <person name="Auber R.P."/>
            <person name="Gonzalez D.J."/>
            <person name="Wisecaver J.H."/>
            <person name="Moore B.S."/>
        </authorList>
    </citation>
    <scope>NUCLEOTIDE SEQUENCE [LARGE SCALE GENOMIC DNA]</scope>
    <source>
        <strain evidence="3 4">12B1</strain>
    </source>
</reference>
<dbReference type="PROSITE" id="PS51054">
    <property type="entry name" value="ORANGE"/>
    <property type="match status" value="1"/>
</dbReference>
<dbReference type="Proteomes" id="UP001515480">
    <property type="component" value="Unassembled WGS sequence"/>
</dbReference>
<dbReference type="GO" id="GO:0006355">
    <property type="term" value="P:regulation of DNA-templated transcription"/>
    <property type="evidence" value="ECO:0007669"/>
    <property type="project" value="InterPro"/>
</dbReference>
<sequence length="1113" mass="121480">MEPQQRARLVAHFLPKFDNENAASRLSDKARAAGASCLIVSKKHSGSLVMAPPFYSKNGCANKYSRMGAIALRAHFAAVWEAEAAARLDAWWAHAEFHGLTYSFECVVPRLLDEHGATPRGGYVVLTAVAHVADGTFLAPAELLALATTWRLPLNQAWYIPWEQAAQVEDALHDGRWTMDDAHVDALLDGYGERQCFLRHGDTQGQVLEGFVLMAVDASVDALRPLLRAYEEEMAPLRARALARSLELGRACRENEAWLARELEAPGAHEPTREKMDEKQAGGAVAAEWWRRSGGGGVVAEAEEAEEEAVGGVRGGCGEGWEAELSGGVVVRTIQQRLPWVVQAWRIACAGDDDDPLVRLFRTLHLLYRHHVSLKAYRYKGMLQLHIKVSDDQIFFGWKLHMSVSGCAPLFRGMVVQFDGRVPPPLELALARRKPAAGGGIAIVPWGGGRGAPPRCRVLAIAKLKCLCYIQRTFGVRNLLPVLLRDGAAAYLERVKRFYQNWQVPLEHRERLTPVFAGWARQVEQLSSAARDALLGGKYLEHLEPYLENAQQPSAQLSPLAASLARVCVVLVNLTGQPLPSEAVEPYAKGMVHCGTGNGRPPRSGTLLEITMPPGSKHVHGDAPVLVIVFPPSKTNSSLPLEKMMRQCASLESRFGGQLRGRVFLAPPPPDEWEQRVAALVSTLPDLSIAPTPPDRSVALSPNSYTSPVVEGTAERMSPSPSSHASPMVEGTAEHGTPVAKRQKEAAAEKRMRRKTVVAVVGLPPGGGKSSLFAALRDAGAAIASSDEENARKGSFDTQLEKLVRQHAVVGYDKNVPDTAGMAKLLRVLGRIEKTAKCSIHVRLVVPTRLEHEVAWARVKARPAEHISLNVHTVDGGEDEAYRIFRKIFFDNCERFLPTALAMPGAIQTDAFWTGLSEVEAVAKQVLDEIPMAPALRELAECLEQQPSRRPSSPGSPSSPSSPSRGKGTFGSWVGADMPGTKLHVTLVPPKTDSPNDRARLDAFKRLRAYAGTLTHVHVTKYVFASGKDKRQAGFWEVCAVDGLDGNEFGAQKEVYHITDTAALVKFKPMEVPILMRERLAGQPQGWTFRTLPLSTECEQKGSVACPAVVNVH</sequence>
<feature type="region of interest" description="Disordered" evidence="1">
    <location>
        <begin position="692"/>
        <end position="739"/>
    </location>
</feature>
<dbReference type="AlphaFoldDB" id="A0AB34IJV0"/>
<feature type="region of interest" description="Disordered" evidence="1">
    <location>
        <begin position="944"/>
        <end position="971"/>
    </location>
</feature>
<dbReference type="PANTHER" id="PTHR35460">
    <property type="entry name" value="TRNA LIGASE 1"/>
    <property type="match status" value="1"/>
</dbReference>
<organism evidence="3 4">
    <name type="scientific">Prymnesium parvum</name>
    <name type="common">Toxic golden alga</name>
    <dbReference type="NCBI Taxonomy" id="97485"/>
    <lineage>
        <taxon>Eukaryota</taxon>
        <taxon>Haptista</taxon>
        <taxon>Haptophyta</taxon>
        <taxon>Prymnesiophyceae</taxon>
        <taxon>Prymnesiales</taxon>
        <taxon>Prymnesiaceae</taxon>
        <taxon>Prymnesium</taxon>
    </lineage>
</organism>
<gene>
    <name evidence="3" type="ORF">AB1Y20_012796</name>
</gene>
<evidence type="ECO:0000256" key="1">
    <source>
        <dbReference type="SAM" id="MobiDB-lite"/>
    </source>
</evidence>
<protein>
    <recommendedName>
        <fullName evidence="2">Orange domain-containing protein</fullName>
    </recommendedName>
</protein>
<dbReference type="EMBL" id="JBGBPQ010000024">
    <property type="protein sequence ID" value="KAL1500123.1"/>
    <property type="molecule type" value="Genomic_DNA"/>
</dbReference>
<evidence type="ECO:0000313" key="4">
    <source>
        <dbReference type="Proteomes" id="UP001515480"/>
    </source>
</evidence>
<dbReference type="Gene3D" id="3.40.50.300">
    <property type="entry name" value="P-loop containing nucleotide triphosphate hydrolases"/>
    <property type="match status" value="1"/>
</dbReference>
<dbReference type="GO" id="GO:0003677">
    <property type="term" value="F:DNA binding"/>
    <property type="evidence" value="ECO:0007669"/>
    <property type="project" value="InterPro"/>
</dbReference>
<keyword evidence="4" id="KW-1185">Reference proteome</keyword>
<accession>A0AB34IJV0</accession>
<dbReference type="InterPro" id="IPR003650">
    <property type="entry name" value="Orange_dom"/>
</dbReference>
<feature type="compositionally biased region" description="Low complexity" evidence="1">
    <location>
        <begin position="718"/>
        <end position="727"/>
    </location>
</feature>
<feature type="compositionally biased region" description="Low complexity" evidence="1">
    <location>
        <begin position="948"/>
        <end position="966"/>
    </location>
</feature>
<dbReference type="GO" id="GO:0006388">
    <property type="term" value="P:tRNA splicing, via endonucleolytic cleavage and ligation"/>
    <property type="evidence" value="ECO:0007669"/>
    <property type="project" value="InterPro"/>
</dbReference>
<feature type="domain" description="Orange" evidence="2">
    <location>
        <begin position="1"/>
        <end position="13"/>
    </location>
</feature>
<proteinExistence type="predicted"/>
<dbReference type="PANTHER" id="PTHR35460:SF1">
    <property type="entry name" value="TRNA LIGASE 1"/>
    <property type="match status" value="1"/>
</dbReference>
<dbReference type="InterPro" id="IPR027417">
    <property type="entry name" value="P-loop_NTPase"/>
</dbReference>
<comment type="caution">
    <text evidence="3">The sequence shown here is derived from an EMBL/GenBank/DDBJ whole genome shotgun (WGS) entry which is preliminary data.</text>
</comment>